<dbReference type="OrthoDB" id="1577640at2759"/>
<sequence length="608" mass="67974">MDPLSISVSIIAILEASHAVLSICYDYRAGVKGLYLGTNPLETLGSLTPTASVTSEEHNANKTTASRLPTLYLLCKPNGDRRALLDLCLEELKTIERKLTPPGWAGPAGSKRLAIVRALGWPFQENDFTERLETIGRYRDTLNFAITADETAFVLKIDEVVQAIREETLGVHNEVGRAIKSINSIKIDPSSNHVDALRKRQATTGSWFIGGGKFAYWKTTPNSFLWLYGIPGCGKTILTSTIIEEVRTHCELNLDIGAAPKPPPTWAVAYFYFDFSSQGKQNQETMIRSLIKQLSEQNSHTSEALDSLFSSCTNGNRPPTTEALRTCLGLIIAEFDRVFIILDALDECANKDELMNSIQEIVGWDLEMLHVPATSQKKKEIEDVLDPTLTDEQKVYIQSGLIEGDIRACIYARLQTDRKLKRWQKDEYYLRMIETTLIGRTDGMFRWAASYSARPLRIEEVADVIAVNVKSKPRADPDSILPEPRDILTICSSLVTTYEDAAWHSIGKSVGEQIRLAHLSVRDYLTSKQILDGKAAHYSIQETHAHEAIAEICLAYLLQFDKPDSLSRVAANDYPLAQYAAEYWAHHVRASGAEKSQIVLLIMELYSD</sequence>
<dbReference type="InParanoid" id="A0A2J6TGM3"/>
<dbReference type="PANTHER" id="PTHR10039">
    <property type="entry name" value="AMELOGENIN"/>
    <property type="match status" value="1"/>
</dbReference>
<evidence type="ECO:0000313" key="3">
    <source>
        <dbReference type="EMBL" id="PMD62154.1"/>
    </source>
</evidence>
<accession>A0A2J6TGM3</accession>
<evidence type="ECO:0000256" key="1">
    <source>
        <dbReference type="ARBA" id="ARBA00022737"/>
    </source>
</evidence>
<dbReference type="PANTHER" id="PTHR10039:SF16">
    <property type="entry name" value="GPI INOSITOL-DEACYLASE"/>
    <property type="match status" value="1"/>
</dbReference>
<gene>
    <name evidence="3" type="ORF">K444DRAFT_662247</name>
</gene>
<reference evidence="3 4" key="1">
    <citation type="submission" date="2016-04" db="EMBL/GenBank/DDBJ databases">
        <title>A degradative enzymes factory behind the ericoid mycorrhizal symbiosis.</title>
        <authorList>
            <consortium name="DOE Joint Genome Institute"/>
            <person name="Martino E."/>
            <person name="Morin E."/>
            <person name="Grelet G."/>
            <person name="Kuo A."/>
            <person name="Kohler A."/>
            <person name="Daghino S."/>
            <person name="Barry K."/>
            <person name="Choi C."/>
            <person name="Cichocki N."/>
            <person name="Clum A."/>
            <person name="Copeland A."/>
            <person name="Hainaut M."/>
            <person name="Haridas S."/>
            <person name="Labutti K."/>
            <person name="Lindquist E."/>
            <person name="Lipzen A."/>
            <person name="Khouja H.-R."/>
            <person name="Murat C."/>
            <person name="Ohm R."/>
            <person name="Olson A."/>
            <person name="Spatafora J."/>
            <person name="Veneault-Fourrey C."/>
            <person name="Henrissat B."/>
            <person name="Grigoriev I."/>
            <person name="Martin F."/>
            <person name="Perotto S."/>
        </authorList>
    </citation>
    <scope>NUCLEOTIDE SEQUENCE [LARGE SCALE GENOMIC DNA]</scope>
    <source>
        <strain evidence="3 4">E</strain>
    </source>
</reference>
<dbReference type="InterPro" id="IPR056884">
    <property type="entry name" value="NPHP3-like_N"/>
</dbReference>
<organism evidence="3 4">
    <name type="scientific">Hyaloscypha bicolor E</name>
    <dbReference type="NCBI Taxonomy" id="1095630"/>
    <lineage>
        <taxon>Eukaryota</taxon>
        <taxon>Fungi</taxon>
        <taxon>Dikarya</taxon>
        <taxon>Ascomycota</taxon>
        <taxon>Pezizomycotina</taxon>
        <taxon>Leotiomycetes</taxon>
        <taxon>Helotiales</taxon>
        <taxon>Hyaloscyphaceae</taxon>
        <taxon>Hyaloscypha</taxon>
        <taxon>Hyaloscypha bicolor</taxon>
    </lineage>
</organism>
<dbReference type="Proteomes" id="UP000235371">
    <property type="component" value="Unassembled WGS sequence"/>
</dbReference>
<evidence type="ECO:0000313" key="4">
    <source>
        <dbReference type="Proteomes" id="UP000235371"/>
    </source>
</evidence>
<dbReference type="Pfam" id="PF24883">
    <property type="entry name" value="NPHP3_N"/>
    <property type="match status" value="1"/>
</dbReference>
<protein>
    <recommendedName>
        <fullName evidence="2">Nephrocystin 3-like N-terminal domain-containing protein</fullName>
    </recommendedName>
</protein>
<dbReference type="SUPFAM" id="SSF52540">
    <property type="entry name" value="P-loop containing nucleoside triphosphate hydrolases"/>
    <property type="match status" value="1"/>
</dbReference>
<name>A0A2J6TGM3_9HELO</name>
<keyword evidence="4" id="KW-1185">Reference proteome</keyword>
<keyword evidence="1" id="KW-0677">Repeat</keyword>
<dbReference type="AlphaFoldDB" id="A0A2J6TGM3"/>
<dbReference type="RefSeq" id="XP_024739058.1">
    <property type="nucleotide sequence ID" value="XM_024886682.1"/>
</dbReference>
<dbReference type="InterPro" id="IPR027417">
    <property type="entry name" value="P-loop_NTPase"/>
</dbReference>
<proteinExistence type="predicted"/>
<dbReference type="EMBL" id="KZ613785">
    <property type="protein sequence ID" value="PMD62154.1"/>
    <property type="molecule type" value="Genomic_DNA"/>
</dbReference>
<evidence type="ECO:0000259" key="2">
    <source>
        <dbReference type="Pfam" id="PF24883"/>
    </source>
</evidence>
<dbReference type="Gene3D" id="3.40.50.300">
    <property type="entry name" value="P-loop containing nucleotide triphosphate hydrolases"/>
    <property type="match status" value="1"/>
</dbReference>
<feature type="domain" description="Nephrocystin 3-like N-terminal" evidence="2">
    <location>
        <begin position="204"/>
        <end position="375"/>
    </location>
</feature>
<dbReference type="GeneID" id="36594759"/>